<sequence>MHVQLDILSILVHLTTHGVEWLFVHIYAPKPQIWPSGHILLHWPFAQFPTSPTPRPIPLILRLGGHPAFEGPLSPLAISRVSGPPPLIIGFRGIYTPYSLYCLQAPFGLIPMGQTSSPQFQVCLKPQVGPPESILAIKSQKSQNGQKTQKPQFWLQDPRHSAWPYPSRLNLWPLEITTSQQPLSIRSFSSRSGRLLAQLNGPKSAGTRSGAYMVLYMIMHHFSSEIKW</sequence>
<organism evidence="1 2">
    <name type="scientific">Austropuccinia psidii MF-1</name>
    <dbReference type="NCBI Taxonomy" id="1389203"/>
    <lineage>
        <taxon>Eukaryota</taxon>
        <taxon>Fungi</taxon>
        <taxon>Dikarya</taxon>
        <taxon>Basidiomycota</taxon>
        <taxon>Pucciniomycotina</taxon>
        <taxon>Pucciniomycetes</taxon>
        <taxon>Pucciniales</taxon>
        <taxon>Sphaerophragmiaceae</taxon>
        <taxon>Austropuccinia</taxon>
    </lineage>
</organism>
<keyword evidence="2" id="KW-1185">Reference proteome</keyword>
<proteinExistence type="predicted"/>
<evidence type="ECO:0000313" key="1">
    <source>
        <dbReference type="EMBL" id="MBW0462417.1"/>
    </source>
</evidence>
<protein>
    <submittedName>
        <fullName evidence="1">Uncharacterized protein</fullName>
    </submittedName>
</protein>
<accession>A0A9Q3GDP7</accession>
<comment type="caution">
    <text evidence="1">The sequence shown here is derived from an EMBL/GenBank/DDBJ whole genome shotgun (WGS) entry which is preliminary data.</text>
</comment>
<reference evidence="1" key="1">
    <citation type="submission" date="2021-03" db="EMBL/GenBank/DDBJ databases">
        <title>Draft genome sequence of rust myrtle Austropuccinia psidii MF-1, a brazilian biotype.</title>
        <authorList>
            <person name="Quecine M.C."/>
            <person name="Pachon D.M.R."/>
            <person name="Bonatelli M.L."/>
            <person name="Correr F.H."/>
            <person name="Franceschini L.M."/>
            <person name="Leite T.F."/>
            <person name="Margarido G.R.A."/>
            <person name="Almeida C.A."/>
            <person name="Ferrarezi J.A."/>
            <person name="Labate C.A."/>
        </authorList>
    </citation>
    <scope>NUCLEOTIDE SEQUENCE</scope>
    <source>
        <strain evidence="1">MF-1</strain>
    </source>
</reference>
<evidence type="ECO:0000313" key="2">
    <source>
        <dbReference type="Proteomes" id="UP000765509"/>
    </source>
</evidence>
<dbReference type="AlphaFoldDB" id="A0A9Q3GDP7"/>
<dbReference type="Proteomes" id="UP000765509">
    <property type="component" value="Unassembled WGS sequence"/>
</dbReference>
<gene>
    <name evidence="1" type="ORF">O181_002132</name>
</gene>
<dbReference type="EMBL" id="AVOT02000346">
    <property type="protein sequence ID" value="MBW0462417.1"/>
    <property type="molecule type" value="Genomic_DNA"/>
</dbReference>
<name>A0A9Q3GDP7_9BASI</name>